<organism evidence="1 2">
    <name type="scientific">Thermoflavifilum aggregans</name>
    <dbReference type="NCBI Taxonomy" id="454188"/>
    <lineage>
        <taxon>Bacteria</taxon>
        <taxon>Pseudomonadati</taxon>
        <taxon>Bacteroidota</taxon>
        <taxon>Chitinophagia</taxon>
        <taxon>Chitinophagales</taxon>
        <taxon>Chitinophagaceae</taxon>
        <taxon>Thermoflavifilum</taxon>
    </lineage>
</organism>
<proteinExistence type="predicted"/>
<dbReference type="EMBL" id="PGFG01000001">
    <property type="protein sequence ID" value="PJJ75483.1"/>
    <property type="molecule type" value="Genomic_DNA"/>
</dbReference>
<reference evidence="1 2" key="1">
    <citation type="submission" date="2017-11" db="EMBL/GenBank/DDBJ databases">
        <title>Genomic Encyclopedia of Archaeal and Bacterial Type Strains, Phase II (KMG-II): From Individual Species to Whole Genera.</title>
        <authorList>
            <person name="Goeker M."/>
        </authorList>
    </citation>
    <scope>NUCLEOTIDE SEQUENCE [LARGE SCALE GENOMIC DNA]</scope>
    <source>
        <strain evidence="1 2">DSM 27268</strain>
    </source>
</reference>
<keyword evidence="2" id="KW-1185">Reference proteome</keyword>
<comment type="caution">
    <text evidence="1">The sequence shown here is derived from an EMBL/GenBank/DDBJ whole genome shotgun (WGS) entry which is preliminary data.</text>
</comment>
<sequence>MPGISEYMKPKNPVAVQPYVYYCGLDSVWDANLHHCVPKCPTGYHWDDGQQKCVSNTAKDTFVVITNTNNPDDYIGFEHNEDVNQILGEISLSNPPSDTELLELAIQQIVSPGDSTDANNIRKDYSYAKNNGYDQLDLDSLINLLYLQGKISYSAKTYFSDLSNLINNVIGTNDPQSQIYYAFANQAIVYENQISQLNLSASEKDMLWGAFSVARYSAAYWGNVFASDGGSSFKSVSVNNNFYLPILLRIHINWGKLISKDVKGFITGILRGLFSGSFDLLGGIANGVVESVGEFIDENSAGVADVFLNKARLSFCMRSKKSYGILLSCYESYVR</sequence>
<dbReference type="AlphaFoldDB" id="A0A2M9CUB1"/>
<dbReference type="RefSeq" id="WP_100314085.1">
    <property type="nucleotide sequence ID" value="NZ_PGFG01000001.1"/>
</dbReference>
<accession>A0A2M9CUB1</accession>
<evidence type="ECO:0000313" key="1">
    <source>
        <dbReference type="EMBL" id="PJJ75483.1"/>
    </source>
</evidence>
<gene>
    <name evidence="1" type="ORF">BXY57_1062</name>
</gene>
<name>A0A2M9CUB1_9BACT</name>
<evidence type="ECO:0000313" key="2">
    <source>
        <dbReference type="Proteomes" id="UP000230000"/>
    </source>
</evidence>
<protein>
    <submittedName>
        <fullName evidence="1">Uncharacterized protein</fullName>
    </submittedName>
</protein>
<dbReference type="Proteomes" id="UP000230000">
    <property type="component" value="Unassembled WGS sequence"/>
</dbReference>